<keyword evidence="2" id="KW-0949">S-adenosyl-L-methionine</keyword>
<dbReference type="SFLD" id="SFLDG01082">
    <property type="entry name" value="B12-binding_domain_containing"/>
    <property type="match status" value="1"/>
</dbReference>
<sequence>PSPILSGMMDRFLYGDFMPFLETTRGCPYACTFCVQGDEWYSTIARFSTDRITEELRYIAERMAKFPDVPLALADSNFGMYPHDVKTAEAIAELQREFDWPRSFIVDTGKSQLQRLIEVAKKLNRRISMSISPQSMNIDTLKTIKRTNLGGSNVREVYEQMKRNGITTNAAIIVPLPEETKESYIAGLRSLAESHVEQPLAYTTMLLKGTALASKESRQRHAMVTRFRMLPRQFGEYLGERVFEFDEVCVATNTMSFEDYIECRGVSFVFLVMSSTQFDFLRPVCRELGVDWFDVLLQFWQAIKVSDGPLGSIYADFIAAETQLFDSVEDMRRFIAADENYARLLSGELGENVMRNFVPKVVVNHFCEAADLMLLLAQTRAEPVAWLGAVSTWSRAVRDIFPMLELQLHSFEPVTFELEYDIEAWYGGGGNRPISDFSRSVRYEATADRQGIERAVAAMNRLYGMDMLRWSSRLLEAKPVCEMWRRCRSVDQSGLDSQDTRQALHKGGPAVFSVSR</sequence>
<dbReference type="PANTHER" id="PTHR43409">
    <property type="entry name" value="ANAEROBIC MAGNESIUM-PROTOPORPHYRIN IX MONOMETHYL ESTER CYCLASE-RELATED"/>
    <property type="match status" value="1"/>
</dbReference>
<dbReference type="Proteomes" id="UP000741360">
    <property type="component" value="Unassembled WGS sequence"/>
</dbReference>
<keyword evidence="3" id="KW-0479">Metal-binding</keyword>
<dbReference type="Pfam" id="PF04055">
    <property type="entry name" value="Radical_SAM"/>
    <property type="match status" value="1"/>
</dbReference>
<dbReference type="GO" id="GO:0046872">
    <property type="term" value="F:metal ion binding"/>
    <property type="evidence" value="ECO:0007669"/>
    <property type="project" value="UniProtKB-KW"/>
</dbReference>
<protein>
    <submittedName>
        <fullName evidence="7">Radical SAM protein</fullName>
    </submittedName>
</protein>
<dbReference type="PANTHER" id="PTHR43409:SF16">
    <property type="entry name" value="SLR0320 PROTEIN"/>
    <property type="match status" value="1"/>
</dbReference>
<reference evidence="7" key="1">
    <citation type="submission" date="2020-07" db="EMBL/GenBank/DDBJ databases">
        <title>Huge and variable diversity of episymbiotic CPR bacteria and DPANN archaea in groundwater ecosystems.</title>
        <authorList>
            <person name="He C.Y."/>
            <person name="Keren R."/>
            <person name="Whittaker M."/>
            <person name="Farag I.F."/>
            <person name="Doudna J."/>
            <person name="Cate J.H.D."/>
            <person name="Banfield J.F."/>
        </authorList>
    </citation>
    <scope>NUCLEOTIDE SEQUENCE</scope>
    <source>
        <strain evidence="7">NC_groundwater_717_Ag_S-0.2um_59_8</strain>
    </source>
</reference>
<evidence type="ECO:0000259" key="6">
    <source>
        <dbReference type="PROSITE" id="PS51918"/>
    </source>
</evidence>
<keyword evidence="5" id="KW-0411">Iron-sulfur</keyword>
<dbReference type="SUPFAM" id="SSF102114">
    <property type="entry name" value="Radical SAM enzymes"/>
    <property type="match status" value="1"/>
</dbReference>
<dbReference type="InterPro" id="IPR023404">
    <property type="entry name" value="rSAM_horseshoe"/>
</dbReference>
<dbReference type="GO" id="GO:0005829">
    <property type="term" value="C:cytosol"/>
    <property type="evidence" value="ECO:0007669"/>
    <property type="project" value="TreeGrafter"/>
</dbReference>
<evidence type="ECO:0000256" key="2">
    <source>
        <dbReference type="ARBA" id="ARBA00022691"/>
    </source>
</evidence>
<dbReference type="InterPro" id="IPR007197">
    <property type="entry name" value="rSAM"/>
</dbReference>
<evidence type="ECO:0000313" key="8">
    <source>
        <dbReference type="Proteomes" id="UP000741360"/>
    </source>
</evidence>
<comment type="caution">
    <text evidence="7">The sequence shown here is derived from an EMBL/GenBank/DDBJ whole genome shotgun (WGS) entry which is preliminary data.</text>
</comment>
<accession>A0A932LZU5</accession>
<dbReference type="GO" id="GO:0003824">
    <property type="term" value="F:catalytic activity"/>
    <property type="evidence" value="ECO:0007669"/>
    <property type="project" value="InterPro"/>
</dbReference>
<dbReference type="PROSITE" id="PS51918">
    <property type="entry name" value="RADICAL_SAM"/>
    <property type="match status" value="1"/>
</dbReference>
<evidence type="ECO:0000313" key="7">
    <source>
        <dbReference type="EMBL" id="MBI3014317.1"/>
    </source>
</evidence>
<name>A0A932LZU5_UNCTE</name>
<dbReference type="AlphaFoldDB" id="A0A932LZU5"/>
<dbReference type="CDD" id="cd01335">
    <property type="entry name" value="Radical_SAM"/>
    <property type="match status" value="1"/>
</dbReference>
<dbReference type="SFLD" id="SFLDS00029">
    <property type="entry name" value="Radical_SAM"/>
    <property type="match status" value="1"/>
</dbReference>
<dbReference type="GO" id="GO:0051536">
    <property type="term" value="F:iron-sulfur cluster binding"/>
    <property type="evidence" value="ECO:0007669"/>
    <property type="project" value="UniProtKB-KW"/>
</dbReference>
<evidence type="ECO:0000256" key="3">
    <source>
        <dbReference type="ARBA" id="ARBA00022723"/>
    </source>
</evidence>
<dbReference type="SMART" id="SM00729">
    <property type="entry name" value="Elp3"/>
    <property type="match status" value="1"/>
</dbReference>
<organism evidence="7 8">
    <name type="scientific">Tectimicrobiota bacterium</name>
    <dbReference type="NCBI Taxonomy" id="2528274"/>
    <lineage>
        <taxon>Bacteria</taxon>
        <taxon>Pseudomonadati</taxon>
        <taxon>Nitrospinota/Tectimicrobiota group</taxon>
        <taxon>Candidatus Tectimicrobiota</taxon>
    </lineage>
</organism>
<dbReference type="InterPro" id="IPR058240">
    <property type="entry name" value="rSAM_sf"/>
</dbReference>
<dbReference type="InterPro" id="IPR051198">
    <property type="entry name" value="BchE-like"/>
</dbReference>
<gene>
    <name evidence="7" type="ORF">HYY65_04445</name>
</gene>
<feature type="domain" description="Radical SAM core" evidence="6">
    <location>
        <begin position="13"/>
        <end position="241"/>
    </location>
</feature>
<evidence type="ECO:0000256" key="4">
    <source>
        <dbReference type="ARBA" id="ARBA00023004"/>
    </source>
</evidence>
<dbReference type="EMBL" id="JACPSX010000084">
    <property type="protein sequence ID" value="MBI3014317.1"/>
    <property type="molecule type" value="Genomic_DNA"/>
</dbReference>
<dbReference type="InterPro" id="IPR006638">
    <property type="entry name" value="Elp3/MiaA/NifB-like_rSAM"/>
</dbReference>
<proteinExistence type="predicted"/>
<evidence type="ECO:0000256" key="1">
    <source>
        <dbReference type="ARBA" id="ARBA00001966"/>
    </source>
</evidence>
<feature type="non-terminal residue" evidence="7">
    <location>
        <position position="1"/>
    </location>
</feature>
<dbReference type="Gene3D" id="3.80.30.20">
    <property type="entry name" value="tm_1862 like domain"/>
    <property type="match status" value="1"/>
</dbReference>
<comment type="cofactor">
    <cofactor evidence="1">
        <name>[4Fe-4S] cluster</name>
        <dbReference type="ChEBI" id="CHEBI:49883"/>
    </cofactor>
</comment>
<keyword evidence="4" id="KW-0408">Iron</keyword>
<evidence type="ECO:0000256" key="5">
    <source>
        <dbReference type="ARBA" id="ARBA00023014"/>
    </source>
</evidence>